<sequence>MQTQSDFLSSLQHQAHQSFQRIGVVIQGEASWQNALMSEFHKTQRHQRWFSVGDFGLKNVSSVSSKQGHMLLGRECDVLLFDARNGFDANSFTAALGSLVGGGFLIVITELRQNANFAQQWMHKQWEKLVVIEQDKPLPTAPDIKQAEKESHYTEQEHAISLIEKVVTGHRKRPLILTADRGRGKTSALGIACVNLLQQKPLRILITAPSIKAVEPVYQHALRLLPSAQRIKKDRLESGQGAIQFIAPDELLLSRPECDLLLVDEAAAIPVPMLKSITEHYHRLIFSTTIHGYEGCGRGFTIKFVDWLQKQRSGMKTWHMTQPIRWSMNDALESWLYDAFLLDAELTHHQLNQVDSISLSKADKDDLISQPSLLRECFALLVNAHYQTSPNDLIHLLQDDNSQLYFAKQDNAVVGVILAVEEGGLDAELVEEIQLGKRRPKGHLAPVTIANHLGFPNVANLSTLRVMRIAVHPELQGRGIGQKMLQQLDQMAAKHIAYLSTSFGATEELVHFWLQSNFRAIRLGSMRDAASGCYSVLMVKPCDSQQTAWVDESQALFEEMLSNNVADVYPKLEASIFRALLPQPLGMSPLHPAKLLLIECYADGGNSYESVSAWLQQWLLNLGLNSASDLMISKLFLNRSWTECAQQFGLPGRRQVEQQLRDEVRHIWNDLHCKH</sequence>
<comment type="subcellular location">
    <subcellularLocation>
        <location evidence="9">Cytoplasm</location>
    </subcellularLocation>
</comment>
<keyword evidence="7 9" id="KW-0694">RNA-binding</keyword>
<dbReference type="InterPro" id="IPR013562">
    <property type="entry name" value="TmcA/NAT10_N"/>
</dbReference>
<dbReference type="GO" id="GO:0005524">
    <property type="term" value="F:ATP binding"/>
    <property type="evidence" value="ECO:0007669"/>
    <property type="project" value="UniProtKB-UniRule"/>
</dbReference>
<feature type="binding site" evidence="9">
    <location>
        <position position="508"/>
    </location>
    <ligand>
        <name>acetyl-CoA</name>
        <dbReference type="ChEBI" id="CHEBI:57288"/>
    </ligand>
</feature>
<keyword evidence="1 9" id="KW-0963">Cytoplasm</keyword>
<proteinExistence type="inferred from homology"/>
<dbReference type="Gene3D" id="3.40.50.11040">
    <property type="match status" value="1"/>
</dbReference>
<keyword evidence="5 9" id="KW-0547">Nucleotide-binding</keyword>
<keyword evidence="6 9" id="KW-0067">ATP-binding</keyword>
<evidence type="ECO:0000256" key="3">
    <source>
        <dbReference type="ARBA" id="ARBA00022679"/>
    </source>
</evidence>
<dbReference type="InterPro" id="IPR000182">
    <property type="entry name" value="GNAT_dom"/>
</dbReference>
<dbReference type="InterPro" id="IPR024914">
    <property type="entry name" value="tRNA_acetyltr_TmcA"/>
</dbReference>
<evidence type="ECO:0000256" key="4">
    <source>
        <dbReference type="ARBA" id="ARBA00022694"/>
    </source>
</evidence>
<dbReference type="AlphaFoldDB" id="A0A1W6UAE0"/>
<dbReference type="RefSeq" id="WP_086047160.1">
    <property type="nucleotide sequence ID" value="NZ_CP017890.1"/>
</dbReference>
<dbReference type="InterPro" id="IPR027417">
    <property type="entry name" value="P-loop_NTPase"/>
</dbReference>
<evidence type="ECO:0000256" key="7">
    <source>
        <dbReference type="ARBA" id="ARBA00022884"/>
    </source>
</evidence>
<comment type="similarity">
    <text evidence="9">Belongs to the TmcA family.</text>
</comment>
<feature type="domain" description="N-acetyltransferase" evidence="10">
    <location>
        <begin position="357"/>
        <end position="543"/>
    </location>
</feature>
<dbReference type="InterPro" id="IPR032672">
    <property type="entry name" value="TmcA/NAT10/Kre33"/>
</dbReference>
<dbReference type="InterPro" id="IPR016181">
    <property type="entry name" value="Acyl_CoA_acyltransferase"/>
</dbReference>
<dbReference type="GO" id="GO:0051392">
    <property type="term" value="F:tRNA cytidine N4-acetyltransferase activity"/>
    <property type="evidence" value="ECO:0007669"/>
    <property type="project" value="UniProtKB-UniRule"/>
</dbReference>
<dbReference type="Pfam" id="PF05127">
    <property type="entry name" value="NAT10_TcmA_helicase"/>
    <property type="match status" value="1"/>
</dbReference>
<evidence type="ECO:0000313" key="12">
    <source>
        <dbReference type="EMBL" id="ARP19978.1"/>
    </source>
</evidence>
<dbReference type="GO" id="GO:0002101">
    <property type="term" value="P:tRNA wobble cytosine modification"/>
    <property type="evidence" value="ECO:0007669"/>
    <property type="project" value="UniProtKB-UniRule"/>
</dbReference>
<dbReference type="Pfam" id="PF13718">
    <property type="entry name" value="GNAT_acetyltr_2"/>
    <property type="match status" value="1"/>
</dbReference>
<organism evidence="12">
    <name type="scientific">Vibrio alginolyticus</name>
    <dbReference type="NCBI Taxonomy" id="663"/>
    <lineage>
        <taxon>Bacteria</taxon>
        <taxon>Pseudomonadati</taxon>
        <taxon>Pseudomonadota</taxon>
        <taxon>Gammaproteobacteria</taxon>
        <taxon>Vibrionales</taxon>
        <taxon>Vibrionaceae</taxon>
        <taxon>Vibrio</taxon>
    </lineage>
</organism>
<dbReference type="GO" id="GO:0000049">
    <property type="term" value="F:tRNA binding"/>
    <property type="evidence" value="ECO:0007669"/>
    <property type="project" value="UniProtKB-UniRule"/>
</dbReference>
<dbReference type="GO" id="GO:0005737">
    <property type="term" value="C:cytoplasm"/>
    <property type="evidence" value="ECO:0007669"/>
    <property type="project" value="UniProtKB-SubCell"/>
</dbReference>
<comment type="function">
    <text evidence="9">Catalyzes the formation of N(4)-acetylcytidine (ac(4)C) at the wobble position of tRNA(Met), by using acetyl-CoA as an acetyl donor and ATP (or GTP).</text>
</comment>
<dbReference type="SUPFAM" id="SSF55729">
    <property type="entry name" value="Acyl-CoA N-acyltransferases (Nat)"/>
    <property type="match status" value="1"/>
</dbReference>
<dbReference type="Gene3D" id="3.40.630.30">
    <property type="match status" value="1"/>
</dbReference>
<feature type="binding site" evidence="9">
    <location>
        <begin position="469"/>
        <end position="471"/>
    </location>
    <ligand>
        <name>acetyl-CoA</name>
        <dbReference type="ChEBI" id="CHEBI:57288"/>
    </ligand>
</feature>
<dbReference type="GO" id="GO:1904812">
    <property type="term" value="P:rRNA acetylation involved in maturation of SSU-rRNA"/>
    <property type="evidence" value="ECO:0007669"/>
    <property type="project" value="TreeGrafter"/>
</dbReference>
<dbReference type="EC" id="2.3.1.193" evidence="9"/>
<feature type="binding site" evidence="9">
    <location>
        <position position="156"/>
    </location>
    <ligand>
        <name>ATP</name>
        <dbReference type="ChEBI" id="CHEBI:30616"/>
    </ligand>
</feature>
<reference evidence="12" key="1">
    <citation type="submission" date="2016-10" db="EMBL/GenBank/DDBJ databases">
        <title>The High Quality Genome of Vibrio alginolyticus K01M1.</title>
        <authorList>
            <person name="Wendling C."/>
            <person name="Chibani C.M."/>
            <person name="Hertel R."/>
            <person name="Sproer C."/>
            <person name="Bunk B."/>
            <person name="Overmann J."/>
            <person name="Roth O."/>
            <person name="Liesegang H."/>
        </authorList>
    </citation>
    <scope>NUCLEOTIDE SEQUENCE</scope>
    <source>
        <strain evidence="12">K05K4</strain>
    </source>
</reference>
<evidence type="ECO:0000256" key="5">
    <source>
        <dbReference type="ARBA" id="ARBA00022741"/>
    </source>
</evidence>
<feature type="domain" description="Helicase ATP-binding" evidence="11">
    <location>
        <begin position="166"/>
        <end position="308"/>
    </location>
</feature>
<dbReference type="CDD" id="cd04301">
    <property type="entry name" value="NAT_SF"/>
    <property type="match status" value="1"/>
</dbReference>
<dbReference type="Gene3D" id="1.20.120.890">
    <property type="entry name" value="tRNA(Met) cytidine acetyltransferase, tail domain"/>
    <property type="match status" value="1"/>
</dbReference>
<dbReference type="EMBL" id="CP017903">
    <property type="protein sequence ID" value="ARP19978.1"/>
    <property type="molecule type" value="Genomic_DNA"/>
</dbReference>
<dbReference type="PANTHER" id="PTHR10925:SF5">
    <property type="entry name" value="RNA CYTIDINE ACETYLTRANSFERASE"/>
    <property type="match status" value="1"/>
</dbReference>
<dbReference type="Gene3D" id="3.40.50.300">
    <property type="entry name" value="P-loop containing nucleotide triphosphate hydrolases"/>
    <property type="match status" value="1"/>
</dbReference>
<evidence type="ECO:0000256" key="2">
    <source>
        <dbReference type="ARBA" id="ARBA00022555"/>
    </source>
</evidence>
<keyword evidence="2 9" id="KW-0820">tRNA-binding</keyword>
<dbReference type="GO" id="GO:0051391">
    <property type="term" value="P:tRNA acetylation"/>
    <property type="evidence" value="ECO:0007669"/>
    <property type="project" value="UniProtKB-UniRule"/>
</dbReference>
<dbReference type="GO" id="GO:1990883">
    <property type="term" value="F:18S rRNA cytidine N-acetyltransferase activity"/>
    <property type="evidence" value="ECO:0007669"/>
    <property type="project" value="TreeGrafter"/>
</dbReference>
<dbReference type="PANTHER" id="PTHR10925">
    <property type="entry name" value="N-ACETYLTRANSFERASE 10"/>
    <property type="match status" value="1"/>
</dbReference>
<dbReference type="PROSITE" id="PS51192">
    <property type="entry name" value="HELICASE_ATP_BIND_1"/>
    <property type="match status" value="1"/>
</dbReference>
<dbReference type="InterPro" id="IPR014001">
    <property type="entry name" value="Helicase_ATP-bd"/>
</dbReference>
<evidence type="ECO:0000256" key="9">
    <source>
        <dbReference type="HAMAP-Rule" id="MF_01886"/>
    </source>
</evidence>
<evidence type="ECO:0000256" key="6">
    <source>
        <dbReference type="ARBA" id="ARBA00022840"/>
    </source>
</evidence>
<protein>
    <recommendedName>
        <fullName evidence="9">tRNA(Met) cytidine acetyltransferase TmcA</fullName>
        <ecNumber evidence="9">2.3.1.193</ecNumber>
    </recommendedName>
</protein>
<dbReference type="Pfam" id="PF08351">
    <property type="entry name" value="TmcA_N"/>
    <property type="match status" value="1"/>
</dbReference>
<evidence type="ECO:0000259" key="10">
    <source>
        <dbReference type="PROSITE" id="PS51186"/>
    </source>
</evidence>
<keyword evidence="4 9" id="KW-0819">tRNA processing</keyword>
<keyword evidence="8 9" id="KW-0012">Acyltransferase</keyword>
<dbReference type="PROSITE" id="PS51186">
    <property type="entry name" value="GNAT"/>
    <property type="match status" value="1"/>
</dbReference>
<evidence type="ECO:0000256" key="8">
    <source>
        <dbReference type="ARBA" id="ARBA00023315"/>
    </source>
</evidence>
<gene>
    <name evidence="9 12" type="primary">tmcA</name>
    <name evidence="12" type="ORF">K05K4_32490</name>
</gene>
<accession>A0A1W6UAE0</accession>
<dbReference type="InterPro" id="IPR038321">
    <property type="entry name" value="TmcA_C_sf"/>
</dbReference>
<dbReference type="InterPro" id="IPR007807">
    <property type="entry name" value="TcmA/NAT10_helicase"/>
</dbReference>
<comment type="catalytic activity">
    <reaction evidence="9">
        <text>cytidine(34) in elongator tRNA(Met) + acetyl-CoA + ATP + H2O = N(4)-acetylcytidine(34) in elongator tRNA(Met) + ADP + phosphate + CoA + H(+)</text>
        <dbReference type="Rhea" id="RHEA:43788"/>
        <dbReference type="Rhea" id="RHEA-COMP:10693"/>
        <dbReference type="Rhea" id="RHEA-COMP:10694"/>
        <dbReference type="ChEBI" id="CHEBI:15377"/>
        <dbReference type="ChEBI" id="CHEBI:15378"/>
        <dbReference type="ChEBI" id="CHEBI:30616"/>
        <dbReference type="ChEBI" id="CHEBI:43474"/>
        <dbReference type="ChEBI" id="CHEBI:57287"/>
        <dbReference type="ChEBI" id="CHEBI:57288"/>
        <dbReference type="ChEBI" id="CHEBI:74900"/>
        <dbReference type="ChEBI" id="CHEBI:82748"/>
        <dbReference type="ChEBI" id="CHEBI:456216"/>
        <dbReference type="EC" id="2.3.1.193"/>
    </reaction>
</comment>
<evidence type="ECO:0000256" key="1">
    <source>
        <dbReference type="ARBA" id="ARBA00022490"/>
    </source>
</evidence>
<dbReference type="HAMAP" id="MF_01886">
    <property type="entry name" value="tRNA_acetyltr_TmcA"/>
    <property type="match status" value="1"/>
</dbReference>
<dbReference type="SUPFAM" id="SSF52540">
    <property type="entry name" value="P-loop containing nucleoside triphosphate hydrolases"/>
    <property type="match status" value="1"/>
</dbReference>
<keyword evidence="3 9" id="KW-0808">Transferase</keyword>
<feature type="binding site" evidence="9">
    <location>
        <position position="325"/>
    </location>
    <ligand>
        <name>ATP</name>
        <dbReference type="ChEBI" id="CHEBI:30616"/>
    </ligand>
</feature>
<name>A0A1W6UAE0_VIBAL</name>
<comment type="caution">
    <text evidence="9">Lacks conserved residue(s) required for the propagation of feature annotation.</text>
</comment>
<evidence type="ECO:0000259" key="11">
    <source>
        <dbReference type="PROSITE" id="PS51192"/>
    </source>
</evidence>